<proteinExistence type="predicted"/>
<feature type="signal peptide" evidence="4">
    <location>
        <begin position="1"/>
        <end position="18"/>
    </location>
</feature>
<dbReference type="SMART" id="SM01318">
    <property type="entry name" value="SVWC"/>
    <property type="match status" value="1"/>
</dbReference>
<evidence type="ECO:0000256" key="4">
    <source>
        <dbReference type="SAM" id="SignalP"/>
    </source>
</evidence>
<dbReference type="InterPro" id="IPR029277">
    <property type="entry name" value="SVWC_dom"/>
</dbReference>
<evidence type="ECO:0000313" key="6">
    <source>
        <dbReference type="EMBL" id="JAP78019.1"/>
    </source>
</evidence>
<dbReference type="AlphaFoldDB" id="A0A131YFI5"/>
<feature type="compositionally biased region" description="Basic residues" evidence="3">
    <location>
        <begin position="28"/>
        <end position="39"/>
    </location>
</feature>
<evidence type="ECO:0000256" key="1">
    <source>
        <dbReference type="ARBA" id="ARBA00004613"/>
    </source>
</evidence>
<keyword evidence="2" id="KW-0964">Secreted</keyword>
<evidence type="ECO:0000259" key="5">
    <source>
        <dbReference type="SMART" id="SM01318"/>
    </source>
</evidence>
<protein>
    <submittedName>
        <fullName evidence="6">8.9 kDa family member</fullName>
    </submittedName>
</protein>
<reference evidence="6" key="1">
    <citation type="journal article" date="2016" name="Ticks Tick Borne Dis.">
        <title>De novo assembly and annotation of the salivary gland transcriptome of Rhipicephalus appendiculatus male and female ticks during blood feeding.</title>
        <authorList>
            <person name="de Castro M.H."/>
            <person name="de Klerk D."/>
            <person name="Pienaar R."/>
            <person name="Latif A.A."/>
            <person name="Rees D.J."/>
            <person name="Mans B.J."/>
        </authorList>
    </citation>
    <scope>NUCLEOTIDE SEQUENCE</scope>
    <source>
        <tissue evidence="6">Salivary glands</tissue>
    </source>
</reference>
<evidence type="ECO:0000256" key="2">
    <source>
        <dbReference type="ARBA" id="ARBA00022525"/>
    </source>
</evidence>
<sequence>MRCLLVLLSLSLLLIVIAEEVPKSEKPKKAKKGPKKGTKGKSPVPGQEDCVYDNIPVKSRESIKLEAPCLEIYCQWGNAKVSLCPKIILNNTRCQEIRKPGLYPACCPELFCKPSNEDDVLHSTEWKPHPYVPSTQK</sequence>
<comment type="subcellular location">
    <subcellularLocation>
        <location evidence="1">Secreted</location>
    </subcellularLocation>
</comment>
<feature type="chain" id="PRO_5007285051" evidence="4">
    <location>
        <begin position="19"/>
        <end position="137"/>
    </location>
</feature>
<dbReference type="EMBL" id="GEDV01010538">
    <property type="protein sequence ID" value="JAP78019.1"/>
    <property type="molecule type" value="Transcribed_RNA"/>
</dbReference>
<feature type="domain" description="Single" evidence="5">
    <location>
        <begin position="50"/>
        <end position="112"/>
    </location>
</feature>
<evidence type="ECO:0000256" key="3">
    <source>
        <dbReference type="SAM" id="MobiDB-lite"/>
    </source>
</evidence>
<dbReference type="Pfam" id="PF15430">
    <property type="entry name" value="SVWC"/>
    <property type="match status" value="1"/>
</dbReference>
<name>A0A131YFI5_RHIAP</name>
<keyword evidence="4" id="KW-0732">Signal</keyword>
<feature type="region of interest" description="Disordered" evidence="3">
    <location>
        <begin position="26"/>
        <end position="48"/>
    </location>
</feature>
<dbReference type="GO" id="GO:0005576">
    <property type="term" value="C:extracellular region"/>
    <property type="evidence" value="ECO:0007669"/>
    <property type="project" value="UniProtKB-SubCell"/>
</dbReference>
<accession>A0A131YFI5</accession>
<organism evidence="6">
    <name type="scientific">Rhipicephalus appendiculatus</name>
    <name type="common">Brown ear tick</name>
    <dbReference type="NCBI Taxonomy" id="34631"/>
    <lineage>
        <taxon>Eukaryota</taxon>
        <taxon>Metazoa</taxon>
        <taxon>Ecdysozoa</taxon>
        <taxon>Arthropoda</taxon>
        <taxon>Chelicerata</taxon>
        <taxon>Arachnida</taxon>
        <taxon>Acari</taxon>
        <taxon>Parasitiformes</taxon>
        <taxon>Ixodida</taxon>
        <taxon>Ixodoidea</taxon>
        <taxon>Ixodidae</taxon>
        <taxon>Rhipicephalinae</taxon>
        <taxon>Rhipicephalus</taxon>
        <taxon>Rhipicephalus</taxon>
    </lineage>
</organism>